<feature type="region of interest" description="Disordered" evidence="1">
    <location>
        <begin position="84"/>
        <end position="104"/>
    </location>
</feature>
<dbReference type="Proteomes" id="UP001066276">
    <property type="component" value="Chromosome 11"/>
</dbReference>
<gene>
    <name evidence="2" type="ORF">NDU88_007250</name>
</gene>
<keyword evidence="3" id="KW-1185">Reference proteome</keyword>
<evidence type="ECO:0000313" key="2">
    <source>
        <dbReference type="EMBL" id="KAJ1094172.1"/>
    </source>
</evidence>
<accession>A0AAV7LUW2</accession>
<name>A0AAV7LUW2_PLEWA</name>
<protein>
    <recommendedName>
        <fullName evidence="4">Secreted protein</fullName>
    </recommendedName>
</protein>
<evidence type="ECO:0000256" key="1">
    <source>
        <dbReference type="SAM" id="MobiDB-lite"/>
    </source>
</evidence>
<evidence type="ECO:0008006" key="4">
    <source>
        <dbReference type="Google" id="ProtNLM"/>
    </source>
</evidence>
<proteinExistence type="predicted"/>
<dbReference type="AlphaFoldDB" id="A0AAV7LUW2"/>
<dbReference type="EMBL" id="JANPWB010000015">
    <property type="protein sequence ID" value="KAJ1094172.1"/>
    <property type="molecule type" value="Genomic_DNA"/>
</dbReference>
<sequence length="104" mass="12058">MRHCCWHCVSVSLETRVDAGIAARVGVCVTAAGTASPFPWRCVSMPELLHELASPFPWRRSRQFQARDACASNGLRLRLSKSRKSNKYKKLRRNRTRIFDRQRR</sequence>
<organism evidence="2 3">
    <name type="scientific">Pleurodeles waltl</name>
    <name type="common">Iberian ribbed newt</name>
    <dbReference type="NCBI Taxonomy" id="8319"/>
    <lineage>
        <taxon>Eukaryota</taxon>
        <taxon>Metazoa</taxon>
        <taxon>Chordata</taxon>
        <taxon>Craniata</taxon>
        <taxon>Vertebrata</taxon>
        <taxon>Euteleostomi</taxon>
        <taxon>Amphibia</taxon>
        <taxon>Batrachia</taxon>
        <taxon>Caudata</taxon>
        <taxon>Salamandroidea</taxon>
        <taxon>Salamandridae</taxon>
        <taxon>Pleurodelinae</taxon>
        <taxon>Pleurodeles</taxon>
    </lineage>
</organism>
<feature type="compositionally biased region" description="Basic residues" evidence="1">
    <location>
        <begin position="84"/>
        <end position="96"/>
    </location>
</feature>
<evidence type="ECO:0000313" key="3">
    <source>
        <dbReference type="Proteomes" id="UP001066276"/>
    </source>
</evidence>
<comment type="caution">
    <text evidence="2">The sequence shown here is derived from an EMBL/GenBank/DDBJ whole genome shotgun (WGS) entry which is preliminary data.</text>
</comment>
<reference evidence="2" key="1">
    <citation type="journal article" date="2022" name="bioRxiv">
        <title>Sequencing and chromosome-scale assembly of the giantPleurodeles waltlgenome.</title>
        <authorList>
            <person name="Brown T."/>
            <person name="Elewa A."/>
            <person name="Iarovenko S."/>
            <person name="Subramanian E."/>
            <person name="Araus A.J."/>
            <person name="Petzold A."/>
            <person name="Susuki M."/>
            <person name="Suzuki K.-i.T."/>
            <person name="Hayashi T."/>
            <person name="Toyoda A."/>
            <person name="Oliveira C."/>
            <person name="Osipova E."/>
            <person name="Leigh N.D."/>
            <person name="Simon A."/>
            <person name="Yun M.H."/>
        </authorList>
    </citation>
    <scope>NUCLEOTIDE SEQUENCE</scope>
    <source>
        <strain evidence="2">20211129_DDA</strain>
        <tissue evidence="2">Liver</tissue>
    </source>
</reference>